<keyword evidence="1" id="KW-0732">Signal</keyword>
<comment type="caution">
    <text evidence="2">The sequence shown here is derived from an EMBL/GenBank/DDBJ whole genome shotgun (WGS) entry which is preliminary data.</text>
</comment>
<accession>A0ABW5NWP3</accession>
<protein>
    <recommendedName>
        <fullName evidence="4">Lipoprotein</fullName>
    </recommendedName>
</protein>
<evidence type="ECO:0000313" key="2">
    <source>
        <dbReference type="EMBL" id="MFD2602287.1"/>
    </source>
</evidence>
<name>A0ABW5NWP3_9FLAO</name>
<keyword evidence="3" id="KW-1185">Reference proteome</keyword>
<evidence type="ECO:0000256" key="1">
    <source>
        <dbReference type="SAM" id="SignalP"/>
    </source>
</evidence>
<evidence type="ECO:0008006" key="4">
    <source>
        <dbReference type="Google" id="ProtNLM"/>
    </source>
</evidence>
<organism evidence="2 3">
    <name type="scientific">Flavobacterium suzhouense</name>
    <dbReference type="NCBI Taxonomy" id="1529638"/>
    <lineage>
        <taxon>Bacteria</taxon>
        <taxon>Pseudomonadati</taxon>
        <taxon>Bacteroidota</taxon>
        <taxon>Flavobacteriia</taxon>
        <taxon>Flavobacteriales</taxon>
        <taxon>Flavobacteriaceae</taxon>
        <taxon>Flavobacterium</taxon>
    </lineage>
</organism>
<reference evidence="3" key="1">
    <citation type="journal article" date="2019" name="Int. J. Syst. Evol. Microbiol.">
        <title>The Global Catalogue of Microorganisms (GCM) 10K type strain sequencing project: providing services to taxonomists for standard genome sequencing and annotation.</title>
        <authorList>
            <consortium name="The Broad Institute Genomics Platform"/>
            <consortium name="The Broad Institute Genome Sequencing Center for Infectious Disease"/>
            <person name="Wu L."/>
            <person name="Ma J."/>
        </authorList>
    </citation>
    <scope>NUCLEOTIDE SEQUENCE [LARGE SCALE GENOMIC DNA]</scope>
    <source>
        <strain evidence="3">KCTC 42107</strain>
    </source>
</reference>
<gene>
    <name evidence="2" type="ORF">ACFSR3_09495</name>
</gene>
<proteinExistence type="predicted"/>
<dbReference type="RefSeq" id="WP_379820761.1">
    <property type="nucleotide sequence ID" value="NZ_JBHUMD010000024.1"/>
</dbReference>
<feature type="chain" id="PRO_5046401441" description="Lipoprotein" evidence="1">
    <location>
        <begin position="21"/>
        <end position="151"/>
    </location>
</feature>
<feature type="signal peptide" evidence="1">
    <location>
        <begin position="1"/>
        <end position="20"/>
    </location>
</feature>
<dbReference type="PROSITE" id="PS51257">
    <property type="entry name" value="PROKAR_LIPOPROTEIN"/>
    <property type="match status" value="1"/>
</dbReference>
<evidence type="ECO:0000313" key="3">
    <source>
        <dbReference type="Proteomes" id="UP001597480"/>
    </source>
</evidence>
<dbReference type="Proteomes" id="UP001597480">
    <property type="component" value="Unassembled WGS sequence"/>
</dbReference>
<dbReference type="EMBL" id="JBHUMD010000024">
    <property type="protein sequence ID" value="MFD2602287.1"/>
    <property type="molecule type" value="Genomic_DNA"/>
</dbReference>
<sequence>MKKIALILFTIMLATGCSSKKTVVANAEKSASALSFEYEAITRGAYNKVVVTKDSIVTIKDRDMKNVVSKPTSKGDWDKLTAAAANVNLDGLNSLKAPSNKNHADAALAANVKVIKEGKEYRSTTFDHGNPPAEIASLVNKIVSISDLNKK</sequence>